<dbReference type="PANTHER" id="PTHR42732">
    <property type="entry name" value="BETA-GALACTOSIDASE"/>
    <property type="match status" value="1"/>
</dbReference>
<dbReference type="SUPFAM" id="SSF51445">
    <property type="entry name" value="(Trans)glycosidases"/>
    <property type="match status" value="1"/>
</dbReference>
<dbReference type="InterPro" id="IPR006102">
    <property type="entry name" value="Ig-like_GH2"/>
</dbReference>
<dbReference type="Gene3D" id="2.60.40.10">
    <property type="entry name" value="Immunoglobulins"/>
    <property type="match status" value="1"/>
</dbReference>
<feature type="domain" description="Glycoside hydrolase family 2 catalytic" evidence="6">
    <location>
        <begin position="521"/>
        <end position="655"/>
    </location>
</feature>
<dbReference type="SUPFAM" id="SSF49303">
    <property type="entry name" value="beta-Galactosidase/glucuronidase domain"/>
    <property type="match status" value="1"/>
</dbReference>
<evidence type="ECO:0000256" key="2">
    <source>
        <dbReference type="ARBA" id="ARBA00022801"/>
    </source>
</evidence>
<feature type="region of interest" description="Disordered" evidence="4">
    <location>
        <begin position="129"/>
        <end position="149"/>
    </location>
</feature>
<organism evidence="8 9">
    <name type="scientific">Coccomyxa viridis</name>
    <dbReference type="NCBI Taxonomy" id="1274662"/>
    <lineage>
        <taxon>Eukaryota</taxon>
        <taxon>Viridiplantae</taxon>
        <taxon>Chlorophyta</taxon>
        <taxon>core chlorophytes</taxon>
        <taxon>Trebouxiophyceae</taxon>
        <taxon>Trebouxiophyceae incertae sedis</taxon>
        <taxon>Coccomyxaceae</taxon>
        <taxon>Coccomyxa</taxon>
    </lineage>
</organism>
<dbReference type="InterPro" id="IPR017853">
    <property type="entry name" value="GH"/>
</dbReference>
<dbReference type="Gene3D" id="3.20.20.80">
    <property type="entry name" value="Glycosidases"/>
    <property type="match status" value="1"/>
</dbReference>
<dbReference type="InterPro" id="IPR051913">
    <property type="entry name" value="GH2_Domain-Containing"/>
</dbReference>
<keyword evidence="9" id="KW-1185">Reference proteome</keyword>
<evidence type="ECO:0000256" key="1">
    <source>
        <dbReference type="ARBA" id="ARBA00007401"/>
    </source>
</evidence>
<feature type="domain" description="Glycosyl hydrolases family 2 sugar binding" evidence="7">
    <location>
        <begin position="246"/>
        <end position="327"/>
    </location>
</feature>
<dbReference type="Gene3D" id="2.60.120.260">
    <property type="entry name" value="Galactose-binding domain-like"/>
    <property type="match status" value="1"/>
</dbReference>
<accession>A0ABP1G1L5</accession>
<gene>
    <name evidence="8" type="primary">g7323</name>
    <name evidence="8" type="ORF">VP750_LOCUS6269</name>
</gene>
<dbReference type="Proteomes" id="UP001497392">
    <property type="component" value="Unassembled WGS sequence"/>
</dbReference>
<evidence type="ECO:0000259" key="5">
    <source>
        <dbReference type="Pfam" id="PF00703"/>
    </source>
</evidence>
<dbReference type="InterPro" id="IPR006104">
    <property type="entry name" value="Glyco_hydro_2_N"/>
</dbReference>
<dbReference type="InterPro" id="IPR008979">
    <property type="entry name" value="Galactose-bd-like_sf"/>
</dbReference>
<dbReference type="Pfam" id="PF02837">
    <property type="entry name" value="Glyco_hydro_2_N"/>
    <property type="match status" value="1"/>
</dbReference>
<evidence type="ECO:0000259" key="6">
    <source>
        <dbReference type="Pfam" id="PF02836"/>
    </source>
</evidence>
<dbReference type="Pfam" id="PF00703">
    <property type="entry name" value="Glyco_hydro_2"/>
    <property type="match status" value="1"/>
</dbReference>
<reference evidence="8 9" key="1">
    <citation type="submission" date="2024-06" db="EMBL/GenBank/DDBJ databases">
        <authorList>
            <person name="Kraege A."/>
            <person name="Thomma B."/>
        </authorList>
    </citation>
    <scope>NUCLEOTIDE SEQUENCE [LARGE SCALE GENOMIC DNA]</scope>
</reference>
<dbReference type="PANTHER" id="PTHR42732:SF2">
    <property type="entry name" value="BETA-MANNOSIDASE"/>
    <property type="match status" value="1"/>
</dbReference>
<dbReference type="SUPFAM" id="SSF49785">
    <property type="entry name" value="Galactose-binding domain-like"/>
    <property type="match status" value="1"/>
</dbReference>
<dbReference type="InterPro" id="IPR036156">
    <property type="entry name" value="Beta-gal/glucu_dom_sf"/>
</dbReference>
<proteinExistence type="inferred from homology"/>
<name>A0ABP1G1L5_9CHLO</name>
<keyword evidence="2" id="KW-0378">Hydrolase</keyword>
<keyword evidence="3" id="KW-0326">Glycosidase</keyword>
<dbReference type="Pfam" id="PF02836">
    <property type="entry name" value="Glyco_hydro_2_C"/>
    <property type="match status" value="1"/>
</dbReference>
<feature type="domain" description="Glycoside hydrolase family 2 immunoglobulin-like beta-sandwich" evidence="5">
    <location>
        <begin position="370"/>
        <end position="477"/>
    </location>
</feature>
<sequence>MAQQLFQILAATMVTVGLLVLAMAQLPIIGQATGIRGGRDGLRLLRPGTGMKPGISHEARSEPAEILYRQLFRVPGHNAPDLLPDKGMTARGAFNLTKGQAFVSDLLLTRETAVANLTEPQAKRCDALALDGGPGGHPKSELMGENLAGQPCDPFDPPGGELCFSIPLPTPWSVDVDPDNPLPEYPRPQLRRERWKSLNGIWEYEPYGTWETRELPDRAPLERKIVVPFPVEAPLSGVGRGDVGVARMWYRRNFTVPEEWRHERQGSAHAERVMLRFGAVDWEAEVFVNGIRMGLHRGGYDKFAFDITDALEKGVNGVHEVAVRVFDPTEFAHIPVGKQRRHPQRHPSSIWYTSSSGIWQTVWLEPVPAAHVERLDITPDIDAGAVTITVLGSKAAEGAIAHVTVLDAHGKEVGTGSGKVGEEIRAKIGSGDSQGGNGTLHLWSPDSPYLYDLEVSLKAAENSKGVADKVTGYVGMRKISLGRTHPHGHLRPMLNNEFVFQIGFLDQGFWPDGVYTAPTDKALVSDIQFAKSLGMNMLRKHIKVEPDRWYYHCDRLGMLVWQDMPNMYWEDPFSAGPSYRSPTEKQQHQHELTRMIEEHRSFPSIVMWVVFNEGWGQYDTQQVVQLARSLDASRLIDPASGWVDAEAGDVIDMHQYVGPNAPLPTLRRAAVLGEFGGLGLRLEGHVWIPEDSFSYQLMTSPAELEVRYLGLVEKLKELMVDPVYDLNAAVYTELSDVEAEINGLITYDRQVIKVSPYALPAAHKDLLELSRSLNKRAQNPKMNTTGAW</sequence>
<evidence type="ECO:0000256" key="3">
    <source>
        <dbReference type="ARBA" id="ARBA00023295"/>
    </source>
</evidence>
<evidence type="ECO:0000259" key="7">
    <source>
        <dbReference type="Pfam" id="PF02837"/>
    </source>
</evidence>
<evidence type="ECO:0000256" key="4">
    <source>
        <dbReference type="SAM" id="MobiDB-lite"/>
    </source>
</evidence>
<evidence type="ECO:0000313" key="9">
    <source>
        <dbReference type="Proteomes" id="UP001497392"/>
    </source>
</evidence>
<protein>
    <submittedName>
        <fullName evidence="8">G7323 protein</fullName>
    </submittedName>
</protein>
<dbReference type="EMBL" id="CAXHTA020000011">
    <property type="protein sequence ID" value="CAL5224610.1"/>
    <property type="molecule type" value="Genomic_DNA"/>
</dbReference>
<comment type="similarity">
    <text evidence="1">Belongs to the glycosyl hydrolase 2 family.</text>
</comment>
<comment type="caution">
    <text evidence="8">The sequence shown here is derived from an EMBL/GenBank/DDBJ whole genome shotgun (WGS) entry which is preliminary data.</text>
</comment>
<dbReference type="InterPro" id="IPR006103">
    <property type="entry name" value="Glyco_hydro_2_cat"/>
</dbReference>
<dbReference type="InterPro" id="IPR013783">
    <property type="entry name" value="Ig-like_fold"/>
</dbReference>
<evidence type="ECO:0000313" key="8">
    <source>
        <dbReference type="EMBL" id="CAL5224610.1"/>
    </source>
</evidence>